<evidence type="ECO:0000313" key="2">
    <source>
        <dbReference type="Proteomes" id="UP000015502"/>
    </source>
</evidence>
<sequence length="57" mass="6785">MNIDVLQNKNSDGLRCALNSTKMFTKKLIVKQRLNPPEFHFLWKRRKTPTFLLLKLV</sequence>
<organism evidence="1 2">
    <name type="scientific">Thermococcus litoralis (strain ATCC 51850 / DSM 5473 / JCM 8560 / NS-C)</name>
    <dbReference type="NCBI Taxonomy" id="523849"/>
    <lineage>
        <taxon>Archaea</taxon>
        <taxon>Methanobacteriati</taxon>
        <taxon>Methanobacteriota</taxon>
        <taxon>Thermococci</taxon>
        <taxon>Thermococcales</taxon>
        <taxon>Thermococcaceae</taxon>
        <taxon>Thermococcus</taxon>
    </lineage>
</organism>
<dbReference type="Proteomes" id="UP000015502">
    <property type="component" value="Chromosome"/>
</dbReference>
<evidence type="ECO:0000313" key="1">
    <source>
        <dbReference type="EMBL" id="EHR77602.1"/>
    </source>
</evidence>
<protein>
    <submittedName>
        <fullName evidence="1">Uncharacterized protein</fullName>
    </submittedName>
</protein>
<dbReference type="AlphaFoldDB" id="H3ZR26"/>
<dbReference type="PaxDb" id="523849-OCC_10880"/>
<name>H3ZR26_THELN</name>
<accession>H3ZR26</accession>
<reference evidence="1 2" key="1">
    <citation type="journal article" date="2012" name="J. Bacteriol.">
        <title>Genome sequence of the model hyperthermophilic archaeon Thermococcus litoralis NS-C.</title>
        <authorList>
            <person name="Gardner A.F."/>
            <person name="Kumar S."/>
            <person name="Perler F.B."/>
        </authorList>
    </citation>
    <scope>NUCLEOTIDE SEQUENCE [LARGE SCALE GENOMIC DNA]</scope>
    <source>
        <strain evidence="2">ATCC 51850 / DSM 5473 / JCM 8560 / NS-C</strain>
    </source>
</reference>
<dbReference type="EMBL" id="CP006670">
    <property type="protein sequence ID" value="EHR77602.1"/>
    <property type="molecule type" value="Genomic_DNA"/>
</dbReference>
<gene>
    <name evidence="1" type="ORF">OCC_10880</name>
</gene>
<dbReference type="HOGENOM" id="CLU_2985870_0_0_2"/>
<keyword evidence="2" id="KW-1185">Reference proteome</keyword>
<proteinExistence type="predicted"/>
<dbReference type="KEGG" id="tlt:OCC_10880"/>